<dbReference type="PROSITE" id="PS51257">
    <property type="entry name" value="PROKAR_LIPOPROTEIN"/>
    <property type="match status" value="1"/>
</dbReference>
<evidence type="ECO:0000313" key="2">
    <source>
        <dbReference type="EMBL" id="KAG2494297.1"/>
    </source>
</evidence>
<sequence length="233" mass="24284">MTALYIKGVFDAAVLVIVAISFGGPTAAFAGTACESSSVACNSRKLSATAAELASGRRHAQGHAHASEGHPATSRRHLRGQQQPHHVVSAPVGGANAARLTCNLAFHLTTDDSITGGDGPVYGFSLTLLRSCHASDLTCTATLSGTFVKSHAGKYDTAVPLTLHKDYPLGLSAETGLNADGIVLHAPSTGRLYKLYGSAKFKVYGFHTDDISTPSVSTYEPVPLTGKECSWSQ</sequence>
<evidence type="ECO:0000313" key="3">
    <source>
        <dbReference type="Proteomes" id="UP000612055"/>
    </source>
</evidence>
<reference evidence="2" key="1">
    <citation type="journal article" date="2020" name="bioRxiv">
        <title>Comparative genomics of Chlamydomonas.</title>
        <authorList>
            <person name="Craig R.J."/>
            <person name="Hasan A.R."/>
            <person name="Ness R.W."/>
            <person name="Keightley P.D."/>
        </authorList>
    </citation>
    <scope>NUCLEOTIDE SEQUENCE</scope>
    <source>
        <strain evidence="2">CCAP 11/70</strain>
    </source>
</reference>
<accession>A0A835Y0A7</accession>
<dbReference type="AlphaFoldDB" id="A0A835Y0A7"/>
<comment type="caution">
    <text evidence="2">The sequence shown here is derived from an EMBL/GenBank/DDBJ whole genome shotgun (WGS) entry which is preliminary data.</text>
</comment>
<name>A0A835Y0A7_9CHLO</name>
<protein>
    <submittedName>
        <fullName evidence="2">Uncharacterized protein</fullName>
    </submittedName>
</protein>
<evidence type="ECO:0000256" key="1">
    <source>
        <dbReference type="SAM" id="MobiDB-lite"/>
    </source>
</evidence>
<proteinExistence type="predicted"/>
<dbReference type="Proteomes" id="UP000612055">
    <property type="component" value="Unassembled WGS sequence"/>
</dbReference>
<feature type="region of interest" description="Disordered" evidence="1">
    <location>
        <begin position="52"/>
        <end position="88"/>
    </location>
</feature>
<gene>
    <name evidence="2" type="ORF">HYH03_007650</name>
</gene>
<keyword evidence="3" id="KW-1185">Reference proteome</keyword>
<dbReference type="EMBL" id="JAEHOE010000032">
    <property type="protein sequence ID" value="KAG2494297.1"/>
    <property type="molecule type" value="Genomic_DNA"/>
</dbReference>
<organism evidence="2 3">
    <name type="scientific">Edaphochlamys debaryana</name>
    <dbReference type="NCBI Taxonomy" id="47281"/>
    <lineage>
        <taxon>Eukaryota</taxon>
        <taxon>Viridiplantae</taxon>
        <taxon>Chlorophyta</taxon>
        <taxon>core chlorophytes</taxon>
        <taxon>Chlorophyceae</taxon>
        <taxon>CS clade</taxon>
        <taxon>Chlamydomonadales</taxon>
        <taxon>Chlamydomonadales incertae sedis</taxon>
        <taxon>Edaphochlamys</taxon>
    </lineage>
</organism>